<keyword evidence="2" id="KW-1185">Reference proteome</keyword>
<gene>
    <name evidence="1" type="ORF">TVD_02845</name>
</gene>
<dbReference type="Proteomes" id="UP000064201">
    <property type="component" value="Chromosome"/>
</dbReference>
<dbReference type="AlphaFoldDB" id="A0A0G3FZH0"/>
<dbReference type="PATRIC" id="fig|106634.4.peg.576"/>
<organism evidence="1 2">
    <name type="scientific">Thioalkalivibrio versutus</name>
    <dbReference type="NCBI Taxonomy" id="106634"/>
    <lineage>
        <taxon>Bacteria</taxon>
        <taxon>Pseudomonadati</taxon>
        <taxon>Pseudomonadota</taxon>
        <taxon>Gammaproteobacteria</taxon>
        <taxon>Chromatiales</taxon>
        <taxon>Ectothiorhodospiraceae</taxon>
        <taxon>Thioalkalivibrio</taxon>
    </lineage>
</organism>
<evidence type="ECO:0000313" key="1">
    <source>
        <dbReference type="EMBL" id="AKJ94375.1"/>
    </source>
</evidence>
<proteinExistence type="predicted"/>
<dbReference type="EMBL" id="CP011367">
    <property type="protein sequence ID" value="AKJ94375.1"/>
    <property type="molecule type" value="Genomic_DNA"/>
</dbReference>
<protein>
    <submittedName>
        <fullName evidence="1">Uncharacterized protein</fullName>
    </submittedName>
</protein>
<accession>A0A0G3FZH0</accession>
<evidence type="ECO:0000313" key="2">
    <source>
        <dbReference type="Proteomes" id="UP000064201"/>
    </source>
</evidence>
<sequence length="62" mass="6948">MLFAELPWSDTVFLHSPDPGRSYLPWRMTKAVRSITFAARDAHRTIVFQSGRGGAPVVECDV</sequence>
<dbReference type="KEGG" id="tvr:TVD_02845"/>
<reference evidence="1 2" key="1">
    <citation type="submission" date="2015-04" db="EMBL/GenBank/DDBJ databases">
        <title>Complete Sequence for the Genome of the Thioalkalivibrio versutus D301.</title>
        <authorList>
            <person name="Mu T."/>
            <person name="Zhou J."/>
            <person name="Xu X."/>
        </authorList>
    </citation>
    <scope>NUCLEOTIDE SEQUENCE [LARGE SCALE GENOMIC DNA]</scope>
    <source>
        <strain evidence="1 2">D301</strain>
    </source>
</reference>
<name>A0A0G3FZH0_9GAMM</name>